<feature type="compositionally biased region" description="Basic and acidic residues" evidence="1">
    <location>
        <begin position="635"/>
        <end position="659"/>
    </location>
</feature>
<evidence type="ECO:0000313" key="4">
    <source>
        <dbReference type="Proteomes" id="UP001148838"/>
    </source>
</evidence>
<feature type="compositionally biased region" description="Polar residues" evidence="1">
    <location>
        <begin position="755"/>
        <end position="764"/>
    </location>
</feature>
<feature type="domain" description="Chitin-binding type-2" evidence="2">
    <location>
        <begin position="1210"/>
        <end position="1266"/>
    </location>
</feature>
<feature type="region of interest" description="Disordered" evidence="1">
    <location>
        <begin position="168"/>
        <end position="290"/>
    </location>
</feature>
<feature type="compositionally biased region" description="Polar residues" evidence="1">
    <location>
        <begin position="679"/>
        <end position="703"/>
    </location>
</feature>
<dbReference type="Proteomes" id="UP001148838">
    <property type="component" value="Unassembled WGS sequence"/>
</dbReference>
<feature type="compositionally biased region" description="Basic and acidic residues" evidence="1">
    <location>
        <begin position="168"/>
        <end position="180"/>
    </location>
</feature>
<feature type="compositionally biased region" description="Basic and acidic residues" evidence="1">
    <location>
        <begin position="783"/>
        <end position="794"/>
    </location>
</feature>
<keyword evidence="4" id="KW-1185">Reference proteome</keyword>
<dbReference type="Gene3D" id="2.170.140.10">
    <property type="entry name" value="Chitin binding domain"/>
    <property type="match status" value="1"/>
</dbReference>
<feature type="compositionally biased region" description="Basic and acidic residues" evidence="1">
    <location>
        <begin position="482"/>
        <end position="494"/>
    </location>
</feature>
<feature type="compositionally biased region" description="Polar residues" evidence="1">
    <location>
        <begin position="864"/>
        <end position="874"/>
    </location>
</feature>
<feature type="compositionally biased region" description="Polar residues" evidence="1">
    <location>
        <begin position="829"/>
        <end position="839"/>
    </location>
</feature>
<feature type="compositionally biased region" description="Basic and acidic residues" evidence="1">
    <location>
        <begin position="232"/>
        <end position="270"/>
    </location>
</feature>
<sequence>MAGLCEGGNEPPDSLKAMVCFLAVHSGRVSKHDKEWNEKCGDYGFYCVDEQTYRICKIPEDHSLSIDISAKKRGFELQHEQERDVSISTEGEEGKCPSNTMCDITNVFFCSYTPRKRRKMNVHANYLNSDQNVHPTANKDLKDIEEALRAEIHRTVLEARKAAMEDLRADTSSSDLKEYNNEQNSEAVQKDMKHNKNTRDAIASKRHVFDHKDNKNNLFVGSENNNIESDNLEEKNAEKELGKDDAKDNILKRESKRTESKISSLKDKDIPLCGTPLTGSSSFKRGDPEQDVAEEIRSPDDSRRDVMKFGSGVSANKHKKVNHPVRSESGKYHFYKGNLARTKAGNNYEIDNKHAKNDVGLEIDISLIKNNMGTLHSIGTGTGRNSFKDGKHGQYVLMDKDSTDTDKKRRRDATGSYTHIYSDEDKHFQKNAAGSDVNSGQETVMKNGNIDAKNKYLYDKKSKSDVSGMISDKSSQQSAITEAEKHLKNERAVEGESFNSNMKKSNVRRETVLSEINKRDSNTSQQSQGPKVNSTDDKGKNSTNNVTTNGPGNNSTKPANHTDTVSGKQKSIASLKDSKLVNDAEEETIDTSNTQNVKVGTSKDRNSVGADTDSNNVKDNSAIKHTEESEYGSSDVKDIKSPRKAEIDSTDLKNGKTVEADVDTSIIKSKKPAQHTGETEITQIGQDDNLNQMSDKSGTNLKDITSDEEVTKERVDSMLKDNKPAQHDNSELDLKNKSPQNTNTDSNAQKESKATENNADSSNLQDDKSLEHNENSEIGSTDLTDKSSQNDESAHGSNKAAEGPSKAKNKILKVGKYSKRSASPEVDFNDNTLIQNEAFENTDFEDKNDAEQVLPVDSSDLNDDNSIQYASNQDNDFKENELMANPEADNTDAESINSAQDVESDVDRRSLENENPVQFDLAPEANGNKLMGNKDFIDINSKEGEASHEDLTNNLMNNKETVNKDLKRDNTAVKASEPNTGSNDPQYAVGSTDLENNKLMLNSVSNKNSEKSDIAEIFKSNIGNTDQENDKPEEFSLKLDNNNKKLISNSDMDGTVLKSDGSALEILENNLDNSDLNDINSAQQSIGFDSDVNNNKLTSHEKANTNDLKNDNTAKIISEANVGNPGPEYASYVQDIDRRDATEGRYKQKYPVKHESGTRTKKNEHDTNKFKNGLYIGSEDRDISQSDQTDSDDEDISDWAVKREDGTDSFLCPKEGNFPHPEDHSKYFSCIEKSEGQELEANLRSCDNGQEYEQVQKRCVPKFSAAQYASNRGEKNGITAPGHGEKTKRKAVRLPKKRVGSKGKKHKRSKKKPKGH</sequence>
<feature type="compositionally biased region" description="Basic and acidic residues" evidence="1">
    <location>
        <begin position="507"/>
        <end position="521"/>
    </location>
</feature>
<proteinExistence type="predicted"/>
<gene>
    <name evidence="3" type="ORF">ANN_07819</name>
</gene>
<dbReference type="EMBL" id="JAJSOF020000017">
    <property type="protein sequence ID" value="KAJ4439691.1"/>
    <property type="molecule type" value="Genomic_DNA"/>
</dbReference>
<feature type="region of interest" description="Disordered" evidence="1">
    <location>
        <begin position="1267"/>
        <end position="1316"/>
    </location>
</feature>
<comment type="caution">
    <text evidence="3">The sequence shown here is derived from an EMBL/GenBank/DDBJ whole genome shotgun (WGS) entry which is preliminary data.</text>
</comment>
<feature type="compositionally biased region" description="Basic and acidic residues" evidence="1">
    <location>
        <begin position="709"/>
        <end position="736"/>
    </location>
</feature>
<evidence type="ECO:0000259" key="2">
    <source>
        <dbReference type="SMART" id="SM00494"/>
    </source>
</evidence>
<feature type="region of interest" description="Disordered" evidence="1">
    <location>
        <begin position="1141"/>
        <end position="1197"/>
    </location>
</feature>
<feature type="compositionally biased region" description="Polar residues" evidence="1">
    <location>
        <begin position="216"/>
        <end position="229"/>
    </location>
</feature>
<accession>A0ABQ8SZP2</accession>
<feature type="compositionally biased region" description="Basic residues" evidence="1">
    <location>
        <begin position="807"/>
        <end position="819"/>
    </location>
</feature>
<feature type="compositionally biased region" description="Basic residues" evidence="1">
    <location>
        <begin position="1286"/>
        <end position="1316"/>
    </location>
</feature>
<feature type="compositionally biased region" description="Basic and acidic residues" evidence="1">
    <location>
        <begin position="188"/>
        <end position="203"/>
    </location>
</feature>
<feature type="compositionally biased region" description="Polar residues" evidence="1">
    <location>
        <begin position="590"/>
        <end position="599"/>
    </location>
</feature>
<evidence type="ECO:0000313" key="3">
    <source>
        <dbReference type="EMBL" id="KAJ4439691.1"/>
    </source>
</evidence>
<protein>
    <recommendedName>
        <fullName evidence="2">Chitin-binding type-2 domain-containing protein</fullName>
    </recommendedName>
</protein>
<dbReference type="InterPro" id="IPR036508">
    <property type="entry name" value="Chitin-bd_dom_sf"/>
</dbReference>
<feature type="compositionally biased region" description="Polar residues" evidence="1">
    <location>
        <begin position="557"/>
        <end position="572"/>
    </location>
</feature>
<feature type="compositionally biased region" description="Low complexity" evidence="1">
    <location>
        <begin position="541"/>
        <end position="556"/>
    </location>
</feature>
<organism evidence="3 4">
    <name type="scientific">Periplaneta americana</name>
    <name type="common">American cockroach</name>
    <name type="synonym">Blatta americana</name>
    <dbReference type="NCBI Taxonomy" id="6978"/>
    <lineage>
        <taxon>Eukaryota</taxon>
        <taxon>Metazoa</taxon>
        <taxon>Ecdysozoa</taxon>
        <taxon>Arthropoda</taxon>
        <taxon>Hexapoda</taxon>
        <taxon>Insecta</taxon>
        <taxon>Pterygota</taxon>
        <taxon>Neoptera</taxon>
        <taxon>Polyneoptera</taxon>
        <taxon>Dictyoptera</taxon>
        <taxon>Blattodea</taxon>
        <taxon>Blattoidea</taxon>
        <taxon>Blattidae</taxon>
        <taxon>Blattinae</taxon>
        <taxon>Periplaneta</taxon>
    </lineage>
</organism>
<feature type="region of interest" description="Disordered" evidence="1">
    <location>
        <begin position="465"/>
        <end position="933"/>
    </location>
</feature>
<reference evidence="3 4" key="1">
    <citation type="journal article" date="2022" name="Allergy">
        <title>Genome assembly and annotation of Periplaneta americana reveal a comprehensive cockroach allergen profile.</title>
        <authorList>
            <person name="Wang L."/>
            <person name="Xiong Q."/>
            <person name="Saelim N."/>
            <person name="Wang L."/>
            <person name="Nong W."/>
            <person name="Wan A.T."/>
            <person name="Shi M."/>
            <person name="Liu X."/>
            <person name="Cao Q."/>
            <person name="Hui J.H.L."/>
            <person name="Sookrung N."/>
            <person name="Leung T.F."/>
            <person name="Tungtrongchitr A."/>
            <person name="Tsui S.K.W."/>
        </authorList>
    </citation>
    <scope>NUCLEOTIDE SEQUENCE [LARGE SCALE GENOMIC DNA]</scope>
    <source>
        <strain evidence="3">PWHHKU_190912</strain>
    </source>
</reference>
<feature type="compositionally biased region" description="Polar residues" evidence="1">
    <location>
        <begin position="737"/>
        <end position="747"/>
    </location>
</feature>
<feature type="compositionally biased region" description="Basic and acidic residues" evidence="1">
    <location>
        <begin position="765"/>
        <end position="775"/>
    </location>
</feature>
<name>A0ABQ8SZP2_PERAM</name>
<dbReference type="SUPFAM" id="SSF57625">
    <property type="entry name" value="Invertebrate chitin-binding proteins"/>
    <property type="match status" value="1"/>
</dbReference>
<dbReference type="InterPro" id="IPR002557">
    <property type="entry name" value="Chitin-bd_dom"/>
</dbReference>
<dbReference type="SMART" id="SM00494">
    <property type="entry name" value="ChtBD2"/>
    <property type="match status" value="1"/>
</dbReference>
<feature type="compositionally biased region" description="Basic and acidic residues" evidence="1">
    <location>
        <begin position="1141"/>
        <end position="1169"/>
    </location>
</feature>
<feature type="compositionally biased region" description="Polar residues" evidence="1">
    <location>
        <begin position="522"/>
        <end position="533"/>
    </location>
</feature>
<evidence type="ECO:0000256" key="1">
    <source>
        <dbReference type="SAM" id="MobiDB-lite"/>
    </source>
</evidence>